<feature type="transmembrane region" description="Helical" evidence="5">
    <location>
        <begin position="157"/>
        <end position="178"/>
    </location>
</feature>
<evidence type="ECO:0000256" key="5">
    <source>
        <dbReference type="SAM" id="Phobius"/>
    </source>
</evidence>
<feature type="transmembrane region" description="Helical" evidence="5">
    <location>
        <begin position="12"/>
        <end position="29"/>
    </location>
</feature>
<dbReference type="Pfam" id="PF01564">
    <property type="entry name" value="Spermine_synth"/>
    <property type="match status" value="1"/>
</dbReference>
<evidence type="ECO:0000256" key="3">
    <source>
        <dbReference type="ARBA" id="ARBA00023115"/>
    </source>
</evidence>
<feature type="transmembrane region" description="Helical" evidence="5">
    <location>
        <begin position="184"/>
        <end position="202"/>
    </location>
</feature>
<keyword evidence="5" id="KW-1133">Transmembrane helix</keyword>
<dbReference type="Gene3D" id="3.40.50.150">
    <property type="entry name" value="Vaccinia Virus protein VP39"/>
    <property type="match status" value="1"/>
</dbReference>
<protein>
    <submittedName>
        <fullName evidence="7">Spermidine synthase</fullName>
    </submittedName>
</protein>
<dbReference type="NCBIfam" id="NF037959">
    <property type="entry name" value="MFS_SpdSyn"/>
    <property type="match status" value="1"/>
</dbReference>
<organism evidence="7 8">
    <name type="scientific">Reticulibacter mediterranei</name>
    <dbReference type="NCBI Taxonomy" id="2778369"/>
    <lineage>
        <taxon>Bacteria</taxon>
        <taxon>Bacillati</taxon>
        <taxon>Chloroflexota</taxon>
        <taxon>Ktedonobacteria</taxon>
        <taxon>Ktedonobacterales</taxon>
        <taxon>Reticulibacteraceae</taxon>
        <taxon>Reticulibacter</taxon>
    </lineage>
</organism>
<dbReference type="PANTHER" id="PTHR43317:SF1">
    <property type="entry name" value="THERMOSPERMINE SYNTHASE ACAULIS5"/>
    <property type="match status" value="1"/>
</dbReference>
<dbReference type="PROSITE" id="PS51006">
    <property type="entry name" value="PABS_2"/>
    <property type="match status" value="1"/>
</dbReference>
<evidence type="ECO:0000259" key="6">
    <source>
        <dbReference type="PROSITE" id="PS51006"/>
    </source>
</evidence>
<keyword evidence="5" id="KW-0812">Transmembrane</keyword>
<keyword evidence="2 4" id="KW-0808">Transferase</keyword>
<proteinExistence type="inferred from homology"/>
<dbReference type="InterPro" id="IPR030374">
    <property type="entry name" value="PABS"/>
</dbReference>
<keyword evidence="5" id="KW-0472">Membrane</keyword>
<evidence type="ECO:0000256" key="2">
    <source>
        <dbReference type="ARBA" id="ARBA00022679"/>
    </source>
</evidence>
<dbReference type="GO" id="GO:0016740">
    <property type="term" value="F:transferase activity"/>
    <property type="evidence" value="ECO:0007669"/>
    <property type="project" value="UniProtKB-UniRule"/>
</dbReference>
<evidence type="ECO:0000256" key="1">
    <source>
        <dbReference type="ARBA" id="ARBA00007867"/>
    </source>
</evidence>
<dbReference type="Proteomes" id="UP000597444">
    <property type="component" value="Unassembled WGS sequence"/>
</dbReference>
<dbReference type="CDD" id="cd02440">
    <property type="entry name" value="AdoMet_MTases"/>
    <property type="match status" value="1"/>
</dbReference>
<gene>
    <name evidence="7" type="ORF">KSF_050580</name>
</gene>
<comment type="caution">
    <text evidence="7">The sequence shown here is derived from an EMBL/GenBank/DDBJ whole genome shotgun (WGS) entry which is preliminary data.</text>
</comment>
<keyword evidence="3 4" id="KW-0620">Polyamine biosynthesis</keyword>
<comment type="similarity">
    <text evidence="1">Belongs to the spermidine/spermine synthase family.</text>
</comment>
<feature type="active site" description="Proton acceptor" evidence="4">
    <location>
        <position position="371"/>
    </location>
</feature>
<evidence type="ECO:0000256" key="4">
    <source>
        <dbReference type="PROSITE-ProRule" id="PRU00354"/>
    </source>
</evidence>
<feature type="transmembrane region" description="Helical" evidence="5">
    <location>
        <begin position="41"/>
        <end position="66"/>
    </location>
</feature>
<dbReference type="EMBL" id="BNJK01000001">
    <property type="protein sequence ID" value="GHO95010.1"/>
    <property type="molecule type" value="Genomic_DNA"/>
</dbReference>
<dbReference type="AlphaFoldDB" id="A0A8J3IQH6"/>
<dbReference type="GO" id="GO:0006596">
    <property type="term" value="P:polyamine biosynthetic process"/>
    <property type="evidence" value="ECO:0007669"/>
    <property type="project" value="UniProtKB-UniRule"/>
</dbReference>
<feature type="transmembrane region" description="Helical" evidence="5">
    <location>
        <begin position="209"/>
        <end position="228"/>
    </location>
</feature>
<keyword evidence="8" id="KW-1185">Reference proteome</keyword>
<feature type="domain" description="PABS" evidence="6">
    <location>
        <begin position="205"/>
        <end position="450"/>
    </location>
</feature>
<accession>A0A8J3IQH6</accession>
<feature type="transmembrane region" description="Helical" evidence="5">
    <location>
        <begin position="120"/>
        <end position="145"/>
    </location>
</feature>
<feature type="transmembrane region" description="Helical" evidence="5">
    <location>
        <begin position="78"/>
        <end position="100"/>
    </location>
</feature>
<dbReference type="SUPFAM" id="SSF53335">
    <property type="entry name" value="S-adenosyl-L-methionine-dependent methyltransferases"/>
    <property type="match status" value="1"/>
</dbReference>
<dbReference type="RefSeq" id="WP_220205714.1">
    <property type="nucleotide sequence ID" value="NZ_BNJK01000001.1"/>
</dbReference>
<evidence type="ECO:0000313" key="8">
    <source>
        <dbReference type="Proteomes" id="UP000597444"/>
    </source>
</evidence>
<dbReference type="InterPro" id="IPR029063">
    <property type="entry name" value="SAM-dependent_MTases_sf"/>
</dbReference>
<name>A0A8J3IQH6_9CHLR</name>
<dbReference type="PANTHER" id="PTHR43317">
    <property type="entry name" value="THERMOSPERMINE SYNTHASE ACAULIS5"/>
    <property type="match status" value="1"/>
</dbReference>
<reference evidence="7" key="1">
    <citation type="submission" date="2020-10" db="EMBL/GenBank/DDBJ databases">
        <title>Taxonomic study of unclassified bacteria belonging to the class Ktedonobacteria.</title>
        <authorList>
            <person name="Yabe S."/>
            <person name="Wang C.M."/>
            <person name="Zheng Y."/>
            <person name="Sakai Y."/>
            <person name="Cavaletti L."/>
            <person name="Monciardini P."/>
            <person name="Donadio S."/>
        </authorList>
    </citation>
    <scope>NUCLEOTIDE SEQUENCE</scope>
    <source>
        <strain evidence="7">ID150040</strain>
    </source>
</reference>
<evidence type="ECO:0000313" key="7">
    <source>
        <dbReference type="EMBL" id="GHO95010.1"/>
    </source>
</evidence>
<sequence>MAVKRTGGYTVQHFLTMLVLVGGMVSLALEMCAERLLEAYFGSSLLIWALLIGTILLSLTVGYFLGGKLADHYPSAQVLCTLTALAGLTISLVSFASPAILNWSTTGLKNTSPDALASTLLIEITLFAVPVILLSFISPFAIRLLSREVGRSGRLSGSLYGLSTLGSILGTFLPSLLLIPSIGVRRSLLLFGVFIFAASLWGMRRIWRFSVVIPLILLVLPLGPLKVIPDLLYEKESPYNYIQVTQLPDGTRQLLLNGDESIHSIYYSDHRRILTGRYWDYGIVAPYFNPGFQKRQLQRVGIIGLAGGTMARLFTQVYGPVAIDGVELDPEVVNVGRQYFDMNEPNLHVYIQDGRTFLAATQKKYDVVILDAMNQSHIPFQLATREFFHLIRDHLSPTGVVVLNAFHTRDYRLVQAFVNTLSQVFPSIYTFDVPGRLTTEIIATIQPTSLETFRANMAQFSPMR</sequence>